<evidence type="ECO:0000256" key="10">
    <source>
        <dbReference type="ARBA" id="ARBA00047591"/>
    </source>
</evidence>
<evidence type="ECO:0000256" key="4">
    <source>
        <dbReference type="ARBA" id="ARBA00022487"/>
    </source>
</evidence>
<proteinExistence type="inferred from homology"/>
<evidence type="ECO:0000256" key="2">
    <source>
        <dbReference type="ARBA" id="ARBA00012423"/>
    </source>
</evidence>
<comment type="function">
    <text evidence="7">Hydrolyzes fatty acids from S-acylated cysteine residues in proteins with a strong preference for palmitoylated G-alpha proteins over other acyl substrates. Mediates the deacylation of G-alpha proteins such as GPA1 in vivo, but has weak or no activity toward palmitoylated Ras proteins. Has weak lysophospholipase activity in vitro; however such activity may not exist in vivo.</text>
</comment>
<dbReference type="EMBL" id="CP118375">
    <property type="protein sequence ID" value="WFD42097.1"/>
    <property type="molecule type" value="Genomic_DNA"/>
</dbReference>
<keyword evidence="14" id="KW-1185">Reference proteome</keyword>
<comment type="catalytic activity">
    <reaction evidence="10">
        <text>a diacylglycerol + H2O = a monoacylglycerol + a fatty acid + H(+)</text>
        <dbReference type="Rhea" id="RHEA:32731"/>
        <dbReference type="ChEBI" id="CHEBI:15377"/>
        <dbReference type="ChEBI" id="CHEBI:15378"/>
        <dbReference type="ChEBI" id="CHEBI:17408"/>
        <dbReference type="ChEBI" id="CHEBI:18035"/>
        <dbReference type="ChEBI" id="CHEBI:28868"/>
    </reaction>
</comment>
<comment type="catalytic activity">
    <reaction evidence="9">
        <text>S-hexadecanoyl-L-cysteinyl-[protein] + H2O = L-cysteinyl-[protein] + hexadecanoate + H(+)</text>
        <dbReference type="Rhea" id="RHEA:19233"/>
        <dbReference type="Rhea" id="RHEA-COMP:10131"/>
        <dbReference type="Rhea" id="RHEA-COMP:11032"/>
        <dbReference type="ChEBI" id="CHEBI:7896"/>
        <dbReference type="ChEBI" id="CHEBI:15377"/>
        <dbReference type="ChEBI" id="CHEBI:15378"/>
        <dbReference type="ChEBI" id="CHEBI:29950"/>
        <dbReference type="ChEBI" id="CHEBI:74151"/>
        <dbReference type="EC" id="3.1.2.22"/>
    </reaction>
</comment>
<dbReference type="Gene3D" id="3.40.50.1820">
    <property type="entry name" value="alpha/beta hydrolase"/>
    <property type="match status" value="1"/>
</dbReference>
<dbReference type="GO" id="GO:0052689">
    <property type="term" value="F:carboxylic ester hydrolase activity"/>
    <property type="evidence" value="ECO:0007669"/>
    <property type="project" value="UniProtKB-KW"/>
</dbReference>
<dbReference type="Pfam" id="PF02230">
    <property type="entry name" value="Abhydrolase_2"/>
    <property type="match status" value="1"/>
</dbReference>
<dbReference type="InterPro" id="IPR029058">
    <property type="entry name" value="AB_hydrolase_fold"/>
</dbReference>
<accession>A0AAF0FC80</accession>
<evidence type="ECO:0000256" key="8">
    <source>
        <dbReference type="ARBA" id="ARBA00031195"/>
    </source>
</evidence>
<evidence type="ECO:0000256" key="5">
    <source>
        <dbReference type="ARBA" id="ARBA00022801"/>
    </source>
</evidence>
<evidence type="ECO:0000256" key="7">
    <source>
        <dbReference type="ARBA" id="ARBA00029392"/>
    </source>
</evidence>
<organism evidence="13 14">
    <name type="scientific">Malassezia psittaci</name>
    <dbReference type="NCBI Taxonomy" id="1821823"/>
    <lineage>
        <taxon>Eukaryota</taxon>
        <taxon>Fungi</taxon>
        <taxon>Dikarya</taxon>
        <taxon>Basidiomycota</taxon>
        <taxon>Ustilaginomycotina</taxon>
        <taxon>Malasseziomycetes</taxon>
        <taxon>Malasseziales</taxon>
        <taxon>Malasseziaceae</taxon>
        <taxon>Malassezia</taxon>
    </lineage>
</organism>
<dbReference type="GO" id="GO:0005737">
    <property type="term" value="C:cytoplasm"/>
    <property type="evidence" value="ECO:0007669"/>
    <property type="project" value="TreeGrafter"/>
</dbReference>
<dbReference type="PANTHER" id="PTHR10655">
    <property type="entry name" value="LYSOPHOSPHOLIPASE-RELATED"/>
    <property type="match status" value="1"/>
</dbReference>
<dbReference type="InterPro" id="IPR050565">
    <property type="entry name" value="LYPA1-2/EST-like"/>
</dbReference>
<comment type="catalytic activity">
    <reaction evidence="11">
        <text>a monoacylglycerol + H2O = glycerol + a fatty acid + H(+)</text>
        <dbReference type="Rhea" id="RHEA:15245"/>
        <dbReference type="ChEBI" id="CHEBI:15377"/>
        <dbReference type="ChEBI" id="CHEBI:15378"/>
        <dbReference type="ChEBI" id="CHEBI:17408"/>
        <dbReference type="ChEBI" id="CHEBI:17754"/>
        <dbReference type="ChEBI" id="CHEBI:28868"/>
    </reaction>
</comment>
<dbReference type="Proteomes" id="UP001214628">
    <property type="component" value="Chromosome 1"/>
</dbReference>
<evidence type="ECO:0000259" key="12">
    <source>
        <dbReference type="Pfam" id="PF02230"/>
    </source>
</evidence>
<keyword evidence="6" id="KW-0443">Lipid metabolism</keyword>
<evidence type="ECO:0000256" key="11">
    <source>
        <dbReference type="ARBA" id="ARBA00048461"/>
    </source>
</evidence>
<dbReference type="PANTHER" id="PTHR10655:SF17">
    <property type="entry name" value="LYSOPHOSPHOLIPASE-LIKE PROTEIN 1"/>
    <property type="match status" value="1"/>
</dbReference>
<keyword evidence="6" id="KW-0276">Fatty acid metabolism</keyword>
<dbReference type="AlphaFoldDB" id="A0AAF0FC80"/>
<sequence length="239" mass="25880">MASGALKSVIVPPVGGGFPSATVFLLHGLGDTASGWIDVARMLGQNQSLQHVRFVLPTAPIQPVTVNMGMNMTSWFDIYSLTDIEQDEDKVGLLKSTESVRSLIQKEVDGSAEGLNGHGVPSERIVVAGFSQGGAIALLLGLTTSWSLAGVAALSTWLPLRKQILELRANPKPFPIFEAHGTADQIVNFAFGKATYEGLRDQLHFGDQIEFHEYAGMMHSACPQEIQDLKKWLEKVLPI</sequence>
<evidence type="ECO:0000256" key="6">
    <source>
        <dbReference type="ARBA" id="ARBA00022832"/>
    </source>
</evidence>
<evidence type="ECO:0000313" key="13">
    <source>
        <dbReference type="EMBL" id="WFD42097.1"/>
    </source>
</evidence>
<gene>
    <name evidence="13" type="ORF">MPSI1_000735</name>
</gene>
<feature type="domain" description="Phospholipase/carboxylesterase/thioesterase" evidence="12">
    <location>
        <begin position="20"/>
        <end position="236"/>
    </location>
</feature>
<dbReference type="GO" id="GO:0008474">
    <property type="term" value="F:palmitoyl-(protein) hydrolase activity"/>
    <property type="evidence" value="ECO:0007669"/>
    <property type="project" value="UniProtKB-EC"/>
</dbReference>
<evidence type="ECO:0000313" key="14">
    <source>
        <dbReference type="Proteomes" id="UP001214628"/>
    </source>
</evidence>
<dbReference type="EC" id="3.1.2.22" evidence="2"/>
<evidence type="ECO:0000256" key="9">
    <source>
        <dbReference type="ARBA" id="ARBA00047337"/>
    </source>
</evidence>
<dbReference type="InterPro" id="IPR003140">
    <property type="entry name" value="PLipase/COase/thioEstase"/>
</dbReference>
<comment type="similarity">
    <text evidence="1">Belongs to the AB hydrolase superfamily. AB hydrolase 2 family.</text>
</comment>
<evidence type="ECO:0000256" key="1">
    <source>
        <dbReference type="ARBA" id="ARBA00006499"/>
    </source>
</evidence>
<dbReference type="GO" id="GO:0006631">
    <property type="term" value="P:fatty acid metabolic process"/>
    <property type="evidence" value="ECO:0007669"/>
    <property type="project" value="UniProtKB-KW"/>
</dbReference>
<dbReference type="SUPFAM" id="SSF53474">
    <property type="entry name" value="alpha/beta-Hydrolases"/>
    <property type="match status" value="1"/>
</dbReference>
<reference evidence="13" key="1">
    <citation type="submission" date="2023-02" db="EMBL/GenBank/DDBJ databases">
        <title>Mating type loci evolution in Malassezia.</title>
        <authorList>
            <person name="Coelho M.A."/>
        </authorList>
    </citation>
    <scope>NUCLEOTIDE SEQUENCE</scope>
    <source>
        <strain evidence="13">CBS 14136</strain>
    </source>
</reference>
<keyword evidence="5 13" id="KW-0378">Hydrolase</keyword>
<evidence type="ECO:0000256" key="3">
    <source>
        <dbReference type="ARBA" id="ARBA00014923"/>
    </source>
</evidence>
<keyword evidence="4" id="KW-0719">Serine esterase</keyword>
<protein>
    <recommendedName>
        <fullName evidence="3">Acyl-protein thioesterase 1</fullName>
        <ecNumber evidence="2">3.1.2.22</ecNumber>
    </recommendedName>
    <alternativeName>
        <fullName evidence="8">Palmitoyl-protein hydrolase</fullName>
    </alternativeName>
</protein>
<name>A0AAF0FC80_9BASI</name>